<proteinExistence type="predicted"/>
<reference evidence="1" key="1">
    <citation type="submission" date="2014-05" db="EMBL/GenBank/DDBJ databases">
        <authorList>
            <person name="Chronopoulou M."/>
        </authorList>
    </citation>
    <scope>NUCLEOTIDE SEQUENCE</scope>
    <source>
        <tissue evidence="1">Whole organism</tissue>
    </source>
</reference>
<sequence length="45" mass="5028">MTRSSFLSEAELSPNFSEIRCFVVSSIILAKRNSRLSSHSALEIL</sequence>
<dbReference type="AlphaFoldDB" id="A0A0K2TFK4"/>
<evidence type="ECO:0000313" key="1">
    <source>
        <dbReference type="EMBL" id="CDW24246.1"/>
    </source>
</evidence>
<accession>A0A0K2TFK4</accession>
<organism evidence="1">
    <name type="scientific">Lepeophtheirus salmonis</name>
    <name type="common">Salmon louse</name>
    <name type="synonym">Caligus salmonis</name>
    <dbReference type="NCBI Taxonomy" id="72036"/>
    <lineage>
        <taxon>Eukaryota</taxon>
        <taxon>Metazoa</taxon>
        <taxon>Ecdysozoa</taxon>
        <taxon>Arthropoda</taxon>
        <taxon>Crustacea</taxon>
        <taxon>Multicrustacea</taxon>
        <taxon>Hexanauplia</taxon>
        <taxon>Copepoda</taxon>
        <taxon>Siphonostomatoida</taxon>
        <taxon>Caligidae</taxon>
        <taxon>Lepeophtheirus</taxon>
    </lineage>
</organism>
<dbReference type="EMBL" id="HACA01006885">
    <property type="protein sequence ID" value="CDW24246.1"/>
    <property type="molecule type" value="Transcribed_RNA"/>
</dbReference>
<name>A0A0K2TFK4_LEPSM</name>
<protein>
    <submittedName>
        <fullName evidence="1">Uncharacterized protein</fullName>
    </submittedName>
</protein>